<dbReference type="PROSITE" id="PS00705">
    <property type="entry name" value="PROK_CO2_ANHYDRASE_2"/>
    <property type="match status" value="1"/>
</dbReference>
<evidence type="ECO:0000256" key="7">
    <source>
        <dbReference type="ARBA" id="ARBA00031969"/>
    </source>
</evidence>
<dbReference type="Gene3D" id="3.40.1050.10">
    <property type="entry name" value="Carbonic anhydrase"/>
    <property type="match status" value="1"/>
</dbReference>
<comment type="catalytic activity">
    <reaction evidence="8">
        <text>hydrogencarbonate + H(+) = CO2 + H2O</text>
        <dbReference type="Rhea" id="RHEA:10748"/>
        <dbReference type="ChEBI" id="CHEBI:15377"/>
        <dbReference type="ChEBI" id="CHEBI:15378"/>
        <dbReference type="ChEBI" id="CHEBI:16526"/>
        <dbReference type="ChEBI" id="CHEBI:17544"/>
        <dbReference type="EC" id="4.2.1.1"/>
    </reaction>
</comment>
<evidence type="ECO:0000313" key="11">
    <source>
        <dbReference type="Proteomes" id="UP000078561"/>
    </source>
</evidence>
<keyword evidence="6" id="KW-0456">Lyase</keyword>
<evidence type="ECO:0000256" key="1">
    <source>
        <dbReference type="ARBA" id="ARBA00006217"/>
    </source>
</evidence>
<feature type="binding site" evidence="9">
    <location>
        <position position="216"/>
    </location>
    <ligand>
        <name>Zn(2+)</name>
        <dbReference type="ChEBI" id="CHEBI:29105"/>
    </ligand>
</feature>
<dbReference type="OrthoDB" id="10248475at2759"/>
<gene>
    <name evidence="10" type="primary">ABSGL_10559.1 scaffold 12026</name>
</gene>
<evidence type="ECO:0000256" key="3">
    <source>
        <dbReference type="ARBA" id="ARBA00014628"/>
    </source>
</evidence>
<dbReference type="AlphaFoldDB" id="A0A163K6G0"/>
<feature type="binding site" evidence="9">
    <location>
        <position position="159"/>
    </location>
    <ligand>
        <name>Zn(2+)</name>
        <dbReference type="ChEBI" id="CHEBI:29105"/>
    </ligand>
</feature>
<evidence type="ECO:0000256" key="2">
    <source>
        <dbReference type="ARBA" id="ARBA00012925"/>
    </source>
</evidence>
<evidence type="ECO:0000256" key="6">
    <source>
        <dbReference type="ARBA" id="ARBA00023239"/>
    </source>
</evidence>
<evidence type="ECO:0000256" key="8">
    <source>
        <dbReference type="ARBA" id="ARBA00048348"/>
    </source>
</evidence>
<dbReference type="GO" id="GO:0015976">
    <property type="term" value="P:carbon utilization"/>
    <property type="evidence" value="ECO:0007669"/>
    <property type="project" value="InterPro"/>
</dbReference>
<evidence type="ECO:0000256" key="9">
    <source>
        <dbReference type="PIRSR" id="PIRSR601765-1"/>
    </source>
</evidence>
<dbReference type="STRING" id="4829.A0A163K6G0"/>
<protein>
    <recommendedName>
        <fullName evidence="3">Carbonic anhydrase</fullName>
        <ecNumber evidence="2">4.2.1.1</ecNumber>
    </recommendedName>
    <alternativeName>
        <fullName evidence="7">Carbonate dehydratase</fullName>
    </alternativeName>
</protein>
<sequence length="368" mass="41396">MSLLINRLYRTGSSLANVASHSYPAAGNGCGRASWAGWQQSTSIVTQSKRRAFTTTSYLLHKHNSPPGTKEKEGLNSKFRRFFQPLSYSDPSNDKLRETCDCGTSSVQRNKFDPADASLEGLLENNRQWAAAVIEEDPEFFKTIALQQEPKILWIGCSDSRVPANQIVQLGPGEIFVHRNIANVVNHADLNCLSVIQYAVEALKVEHIIVCGHYNCGGVTAALSNKSLGLIDNWLRSIKDVYRLHESEFDDLEDEGLRVRKLVELNAINSAKNVCHSVIVQNAWKNGQKLTVHAWAYDIEDGRAKKLDWVVDNNKKLHKLYSHNPHCNKDRKSMIMAPHYLGCVLEELQIDPADFNRKRLWDARGDSA</sequence>
<dbReference type="PANTHER" id="PTHR11002:SF76">
    <property type="entry name" value="CARBONIC ANHYDRASE"/>
    <property type="match status" value="1"/>
</dbReference>
<dbReference type="CDD" id="cd00883">
    <property type="entry name" value="beta_CA_cladeA"/>
    <property type="match status" value="1"/>
</dbReference>
<name>A0A163K6G0_ABSGL</name>
<keyword evidence="5 9" id="KW-0862">Zinc</keyword>
<dbReference type="FunFam" id="3.40.1050.10:FF:000001">
    <property type="entry name" value="Carbonic anhydrase"/>
    <property type="match status" value="1"/>
</dbReference>
<evidence type="ECO:0000313" key="10">
    <source>
        <dbReference type="EMBL" id="SAM04693.1"/>
    </source>
</evidence>
<dbReference type="InParanoid" id="A0A163K6G0"/>
<keyword evidence="4 9" id="KW-0479">Metal-binding</keyword>
<dbReference type="FunCoup" id="A0A163K6G0">
    <property type="interactions" value="382"/>
</dbReference>
<dbReference type="PROSITE" id="PS00704">
    <property type="entry name" value="PROK_CO2_ANHYDRASE_1"/>
    <property type="match status" value="1"/>
</dbReference>
<reference evidence="10" key="1">
    <citation type="submission" date="2016-04" db="EMBL/GenBank/DDBJ databases">
        <authorList>
            <person name="Evans L.H."/>
            <person name="Alamgir A."/>
            <person name="Owens N."/>
            <person name="Weber N.D."/>
            <person name="Virtaneva K."/>
            <person name="Barbian K."/>
            <person name="Babar A."/>
            <person name="Rosenke K."/>
        </authorList>
    </citation>
    <scope>NUCLEOTIDE SEQUENCE [LARGE SCALE GENOMIC DNA]</scope>
    <source>
        <strain evidence="10">CBS 101.48</strain>
    </source>
</reference>
<feature type="binding site" evidence="9">
    <location>
        <position position="157"/>
    </location>
    <ligand>
        <name>Zn(2+)</name>
        <dbReference type="ChEBI" id="CHEBI:29105"/>
    </ligand>
</feature>
<evidence type="ECO:0000256" key="5">
    <source>
        <dbReference type="ARBA" id="ARBA00022833"/>
    </source>
</evidence>
<organism evidence="10">
    <name type="scientific">Absidia glauca</name>
    <name type="common">Pin mould</name>
    <dbReference type="NCBI Taxonomy" id="4829"/>
    <lineage>
        <taxon>Eukaryota</taxon>
        <taxon>Fungi</taxon>
        <taxon>Fungi incertae sedis</taxon>
        <taxon>Mucoromycota</taxon>
        <taxon>Mucoromycotina</taxon>
        <taxon>Mucoromycetes</taxon>
        <taxon>Mucorales</taxon>
        <taxon>Cunninghamellaceae</taxon>
        <taxon>Absidia</taxon>
    </lineage>
</organism>
<comment type="cofactor">
    <cofactor evidence="9">
        <name>Zn(2+)</name>
        <dbReference type="ChEBI" id="CHEBI:29105"/>
    </cofactor>
    <text evidence="9">Binds 1 zinc ion per subunit.</text>
</comment>
<dbReference type="InterPro" id="IPR015892">
    <property type="entry name" value="Carbonic_anhydrase_CS"/>
</dbReference>
<dbReference type="InterPro" id="IPR001765">
    <property type="entry name" value="Carbonic_anhydrase"/>
</dbReference>
<dbReference type="SUPFAM" id="SSF53056">
    <property type="entry name" value="beta-carbonic anhydrase, cab"/>
    <property type="match status" value="1"/>
</dbReference>
<proteinExistence type="inferred from homology"/>
<dbReference type="InterPro" id="IPR036874">
    <property type="entry name" value="Carbonic_anhydrase_sf"/>
</dbReference>
<dbReference type="PANTHER" id="PTHR11002">
    <property type="entry name" value="CARBONIC ANHYDRASE"/>
    <property type="match status" value="1"/>
</dbReference>
<keyword evidence="11" id="KW-1185">Reference proteome</keyword>
<dbReference type="GO" id="GO:0004089">
    <property type="term" value="F:carbonate dehydratase activity"/>
    <property type="evidence" value="ECO:0007669"/>
    <property type="project" value="UniProtKB-EC"/>
</dbReference>
<dbReference type="NCBIfam" id="NF007756">
    <property type="entry name" value="PRK10437.1"/>
    <property type="match status" value="1"/>
</dbReference>
<feature type="binding site" evidence="9">
    <location>
        <position position="213"/>
    </location>
    <ligand>
        <name>Zn(2+)</name>
        <dbReference type="ChEBI" id="CHEBI:29105"/>
    </ligand>
</feature>
<dbReference type="OMA" id="AKNVCHS"/>
<evidence type="ECO:0000256" key="4">
    <source>
        <dbReference type="ARBA" id="ARBA00022723"/>
    </source>
</evidence>
<dbReference type="GO" id="GO:0008270">
    <property type="term" value="F:zinc ion binding"/>
    <property type="evidence" value="ECO:0007669"/>
    <property type="project" value="InterPro"/>
</dbReference>
<dbReference type="EMBL" id="LT554414">
    <property type="protein sequence ID" value="SAM04693.1"/>
    <property type="molecule type" value="Genomic_DNA"/>
</dbReference>
<dbReference type="EC" id="4.2.1.1" evidence="2"/>
<accession>A0A163K6G0</accession>
<dbReference type="SMART" id="SM00947">
    <property type="entry name" value="Pro_CA"/>
    <property type="match status" value="1"/>
</dbReference>
<comment type="similarity">
    <text evidence="1">Belongs to the beta-class carbonic anhydrase family.</text>
</comment>
<dbReference type="Pfam" id="PF00484">
    <property type="entry name" value="Pro_CA"/>
    <property type="match status" value="1"/>
</dbReference>
<dbReference type="Proteomes" id="UP000078561">
    <property type="component" value="Unassembled WGS sequence"/>
</dbReference>